<feature type="region of interest" description="Disordered" evidence="1">
    <location>
        <begin position="15"/>
        <end position="65"/>
    </location>
</feature>
<feature type="compositionally biased region" description="Basic and acidic residues" evidence="1">
    <location>
        <begin position="32"/>
        <end position="47"/>
    </location>
</feature>
<dbReference type="Proteomes" id="UP000567179">
    <property type="component" value="Unassembled WGS sequence"/>
</dbReference>
<feature type="compositionally biased region" description="Basic residues" evidence="1">
    <location>
        <begin position="52"/>
        <end position="65"/>
    </location>
</feature>
<feature type="compositionally biased region" description="Polar residues" evidence="1">
    <location>
        <begin position="16"/>
        <end position="30"/>
    </location>
</feature>
<dbReference type="EMBL" id="JAACJJ010000030">
    <property type="protein sequence ID" value="KAF5318702.1"/>
    <property type="molecule type" value="Genomic_DNA"/>
</dbReference>
<evidence type="ECO:0000313" key="3">
    <source>
        <dbReference type="Proteomes" id="UP000567179"/>
    </source>
</evidence>
<gene>
    <name evidence="2" type="ORF">D9619_011000</name>
</gene>
<keyword evidence="3" id="KW-1185">Reference proteome</keyword>
<evidence type="ECO:0000313" key="2">
    <source>
        <dbReference type="EMBL" id="KAF5318702.1"/>
    </source>
</evidence>
<feature type="region of interest" description="Disordered" evidence="1">
    <location>
        <begin position="117"/>
        <end position="147"/>
    </location>
</feature>
<organism evidence="2 3">
    <name type="scientific">Psilocybe cf. subviscida</name>
    <dbReference type="NCBI Taxonomy" id="2480587"/>
    <lineage>
        <taxon>Eukaryota</taxon>
        <taxon>Fungi</taxon>
        <taxon>Dikarya</taxon>
        <taxon>Basidiomycota</taxon>
        <taxon>Agaricomycotina</taxon>
        <taxon>Agaricomycetes</taxon>
        <taxon>Agaricomycetidae</taxon>
        <taxon>Agaricales</taxon>
        <taxon>Agaricineae</taxon>
        <taxon>Strophariaceae</taxon>
        <taxon>Psilocybe</taxon>
    </lineage>
</organism>
<proteinExistence type="predicted"/>
<feature type="compositionally biased region" description="Basic and acidic residues" evidence="1">
    <location>
        <begin position="117"/>
        <end position="127"/>
    </location>
</feature>
<comment type="caution">
    <text evidence="2">The sequence shown here is derived from an EMBL/GenBank/DDBJ whole genome shotgun (WGS) entry which is preliminary data.</text>
</comment>
<name>A0A8H5F063_9AGAR</name>
<reference evidence="2 3" key="1">
    <citation type="journal article" date="2020" name="ISME J.">
        <title>Uncovering the hidden diversity of litter-decomposition mechanisms in mushroom-forming fungi.</title>
        <authorList>
            <person name="Floudas D."/>
            <person name="Bentzer J."/>
            <person name="Ahren D."/>
            <person name="Johansson T."/>
            <person name="Persson P."/>
            <person name="Tunlid A."/>
        </authorList>
    </citation>
    <scope>NUCLEOTIDE SEQUENCE [LARGE SCALE GENOMIC DNA]</scope>
    <source>
        <strain evidence="2 3">CBS 101986</strain>
    </source>
</reference>
<evidence type="ECO:0000256" key="1">
    <source>
        <dbReference type="SAM" id="MobiDB-lite"/>
    </source>
</evidence>
<protein>
    <submittedName>
        <fullName evidence="2">Uncharacterized protein</fullName>
    </submittedName>
</protein>
<dbReference type="AlphaFoldDB" id="A0A8H5F063"/>
<accession>A0A8H5F063</accession>
<sequence>MTSNTQNMAGYIHSLTLPSRASTPPTTASVQHHLDASTPRENRDSRIEYTSQRRRMSRSCSRVRPRNRLLTRPQTRTRLQTRKLELDADVERGIQCIEHGHQQRRVDDRDLRGLQRRETAGRPHDQSQAKMGGRGTPLGTPAGSETTSAVSLGLGLESYQYQRFGTGTRTNGNGDNGDLKIREERSRGIGGATGSKTRLKSRPGSLSLPRRVASHRVDVHAVSSVDAAGSLASCGIRVCSYSYSVSKQDDESAG</sequence>